<feature type="domain" description="Methyl-accepting transducer" evidence="6">
    <location>
        <begin position="377"/>
        <end position="592"/>
    </location>
</feature>
<accession>A0A1H3FAR2</accession>
<evidence type="ECO:0000259" key="6">
    <source>
        <dbReference type="PROSITE" id="PS50111"/>
    </source>
</evidence>
<dbReference type="STRING" id="61595.SAMN05421644_11719"/>
<evidence type="ECO:0000256" key="3">
    <source>
        <dbReference type="PROSITE-ProRule" id="PRU00284"/>
    </source>
</evidence>
<evidence type="ECO:0000259" key="7">
    <source>
        <dbReference type="PROSITE" id="PS51753"/>
    </source>
</evidence>
<dbReference type="Pfam" id="PF00015">
    <property type="entry name" value="MCPsignal"/>
    <property type="match status" value="1"/>
</dbReference>
<keyword evidence="1" id="KW-0145">Chemotaxis</keyword>
<dbReference type="PROSITE" id="PS50111">
    <property type="entry name" value="CHEMOTAXIS_TRANSDUC_2"/>
    <property type="match status" value="1"/>
</dbReference>
<dbReference type="InterPro" id="IPR024478">
    <property type="entry name" value="HlyB_4HB_MCP"/>
</dbReference>
<dbReference type="SUPFAM" id="SSF58104">
    <property type="entry name" value="Methyl-accepting chemotaxis protein (MCP) signaling domain"/>
    <property type="match status" value="1"/>
</dbReference>
<dbReference type="OrthoDB" id="9781845at2"/>
<dbReference type="GO" id="GO:0004888">
    <property type="term" value="F:transmembrane signaling receptor activity"/>
    <property type="evidence" value="ECO:0007669"/>
    <property type="project" value="TreeGrafter"/>
</dbReference>
<dbReference type="Pfam" id="PF12729">
    <property type="entry name" value="4HB_MCP_1"/>
    <property type="match status" value="1"/>
</dbReference>
<evidence type="ECO:0000256" key="5">
    <source>
        <dbReference type="SAM" id="Phobius"/>
    </source>
</evidence>
<name>A0A1H3FAR2_ALLWA</name>
<reference evidence="9" key="1">
    <citation type="submission" date="2016-10" db="EMBL/GenBank/DDBJ databases">
        <authorList>
            <person name="Varghese N."/>
            <person name="Submissions S."/>
        </authorList>
    </citation>
    <scope>NUCLEOTIDE SEQUENCE [LARGE SCALE GENOMIC DNA]</scope>
    <source>
        <strain evidence="9">DSM 173</strain>
    </source>
</reference>
<feature type="domain" description="HBM" evidence="7">
    <location>
        <begin position="45"/>
        <end position="285"/>
    </location>
</feature>
<dbReference type="SMART" id="SM00283">
    <property type="entry name" value="MA"/>
    <property type="match status" value="1"/>
</dbReference>
<evidence type="ECO:0000256" key="1">
    <source>
        <dbReference type="ARBA" id="ARBA00022500"/>
    </source>
</evidence>
<dbReference type="RefSeq" id="WP_091333381.1">
    <property type="nucleotide sequence ID" value="NZ_FNOW01000017.1"/>
</dbReference>
<feature type="transmembrane region" description="Helical" evidence="5">
    <location>
        <begin position="296"/>
        <end position="318"/>
    </location>
</feature>
<dbReference type="InterPro" id="IPR032255">
    <property type="entry name" value="HBM"/>
</dbReference>
<dbReference type="GO" id="GO:0005886">
    <property type="term" value="C:plasma membrane"/>
    <property type="evidence" value="ECO:0007669"/>
    <property type="project" value="TreeGrafter"/>
</dbReference>
<keyword evidence="5" id="KW-0812">Transmembrane</keyword>
<dbReference type="InterPro" id="IPR051310">
    <property type="entry name" value="MCP_chemotaxis"/>
</dbReference>
<dbReference type="AlphaFoldDB" id="A0A1H3FAR2"/>
<dbReference type="Proteomes" id="UP000198672">
    <property type="component" value="Unassembled WGS sequence"/>
</dbReference>
<keyword evidence="9" id="KW-1185">Reference proteome</keyword>
<dbReference type="SMART" id="SM01358">
    <property type="entry name" value="HBM"/>
    <property type="match status" value="1"/>
</dbReference>
<feature type="compositionally biased region" description="Low complexity" evidence="4">
    <location>
        <begin position="578"/>
        <end position="592"/>
    </location>
</feature>
<dbReference type="GO" id="GO:0007165">
    <property type="term" value="P:signal transduction"/>
    <property type="evidence" value="ECO:0007669"/>
    <property type="project" value="UniProtKB-KW"/>
</dbReference>
<proteinExistence type="inferred from homology"/>
<dbReference type="PANTHER" id="PTHR43531">
    <property type="entry name" value="PROTEIN ICFG"/>
    <property type="match status" value="1"/>
</dbReference>
<protein>
    <submittedName>
        <fullName evidence="8">Methyl-accepting chemotaxis protein</fullName>
    </submittedName>
</protein>
<dbReference type="InterPro" id="IPR004089">
    <property type="entry name" value="MCPsignal_dom"/>
</dbReference>
<evidence type="ECO:0000256" key="4">
    <source>
        <dbReference type="SAM" id="MobiDB-lite"/>
    </source>
</evidence>
<feature type="region of interest" description="Disordered" evidence="4">
    <location>
        <begin position="607"/>
        <end position="651"/>
    </location>
</feature>
<dbReference type="PROSITE" id="PS51753">
    <property type="entry name" value="HBM"/>
    <property type="match status" value="1"/>
</dbReference>
<gene>
    <name evidence="8" type="ORF">SAMN05421644_11719</name>
</gene>
<dbReference type="PANTHER" id="PTHR43531:SF11">
    <property type="entry name" value="METHYL-ACCEPTING CHEMOTAXIS PROTEIN 3"/>
    <property type="match status" value="1"/>
</dbReference>
<organism evidence="8 9">
    <name type="scientific">Allochromatium warmingii</name>
    <name type="common">Chromatium warmingii</name>
    <dbReference type="NCBI Taxonomy" id="61595"/>
    <lineage>
        <taxon>Bacteria</taxon>
        <taxon>Pseudomonadati</taxon>
        <taxon>Pseudomonadota</taxon>
        <taxon>Gammaproteobacteria</taxon>
        <taxon>Chromatiales</taxon>
        <taxon>Chromatiaceae</taxon>
        <taxon>Allochromatium</taxon>
    </lineage>
</organism>
<keyword evidence="3" id="KW-0807">Transducer</keyword>
<dbReference type="GO" id="GO:0006935">
    <property type="term" value="P:chemotaxis"/>
    <property type="evidence" value="ECO:0007669"/>
    <property type="project" value="UniProtKB-KW"/>
</dbReference>
<keyword evidence="5" id="KW-0472">Membrane</keyword>
<feature type="region of interest" description="Disordered" evidence="4">
    <location>
        <begin position="571"/>
        <end position="593"/>
    </location>
</feature>
<dbReference type="Gene3D" id="1.10.287.950">
    <property type="entry name" value="Methyl-accepting chemotaxis protein"/>
    <property type="match status" value="1"/>
</dbReference>
<keyword evidence="5" id="KW-1133">Transmembrane helix</keyword>
<dbReference type="EMBL" id="FNOW01000017">
    <property type="protein sequence ID" value="SDX87448.1"/>
    <property type="molecule type" value="Genomic_DNA"/>
</dbReference>
<evidence type="ECO:0000313" key="9">
    <source>
        <dbReference type="Proteomes" id="UP000198672"/>
    </source>
</evidence>
<evidence type="ECO:0000313" key="8">
    <source>
        <dbReference type="EMBL" id="SDX87448.1"/>
    </source>
</evidence>
<sequence>MFRTMTMAKKLILGFATILLLLVIVGVLSYFTIEGASTGFASYREKAIRANRMGEMQAAMLMGRMEVKDYIKTHAEEDVQQFEQYLATTENILKELQGIVRDPERKAKIDASTNHIQTYGKTFAQVVSLTTASDRLDAEILAVNGPAIEQRLTQILESANQAGDTAAVLKAARGLRSLLLARLYVRRFVGDNAQADSDRVNREWTELDAQMVDMDAGLQDPQRRALLAEVMRLKAEYKTAFDRTVQLIEERNQLIEKTLNVLGPQFAADIDAIKLAYKGEQDTIGPQVQRANDRGIFIISVLSLLALLFGVGIAWLIIRGVMAQLGKDPGVIADVTKQVAAGNLAMDFDQTNLRGVYKDMYGMVERLRQIVGEVRVGADNLSSASSEVSSTAQALSQGATEQAASVEETTASIEQLNASVQQNTENARVTNGIAKSSAEEARRGGEAVARTVAAMKEIASKIGLIEDIAYKTNLLALNAAIEAARAGEHGKGFTVVAAEVRKLAENSGVTAQEINRLANSSVAIAEEAGKLLEQMVPNIVKTADLVEEITAASGEQAAGISQINEAMSQLDKATQQNASSSEELAATAEELSGQASQLQETMSFFRTGGGSARAKNKSRARTLAPAVSRVHDDDAGTVDLDDFDHKDFERF</sequence>
<evidence type="ECO:0000256" key="2">
    <source>
        <dbReference type="ARBA" id="ARBA00029447"/>
    </source>
</evidence>
<comment type="similarity">
    <text evidence="2">Belongs to the methyl-accepting chemotaxis (MCP) protein family.</text>
</comment>